<dbReference type="InterPro" id="IPR025525">
    <property type="entry name" value="hAT-like_transposase_RNase-H"/>
</dbReference>
<dbReference type="EMBL" id="PSQE01000003">
    <property type="protein sequence ID" value="RHN65886.1"/>
    <property type="molecule type" value="Genomic_DNA"/>
</dbReference>
<sequence length="141" mass="16527">MAEVFAIRKGINKHMSSTNKYTMETANKMKIKFNKYWGDPDTLNILLLISFVLDPRAKLHFAEFYIDLLYASTGKAKHLKDKLMSDFRKIYVQYGGTDYSQSSLLETRHEKDDDDIWCHYNQETGHVSDSKDEIEEYLKEA</sequence>
<dbReference type="PANTHER" id="PTHR23272:SF161">
    <property type="entry name" value="ZINC FINGER BED DOMAIN-CONTAINING PROTEIN RICESLEEPER 1-LIKE"/>
    <property type="match status" value="1"/>
</dbReference>
<protein>
    <submittedName>
        <fullName evidence="2">Putative ribonuclease H-like domain, hAT-like transposase, RNase-H</fullName>
    </submittedName>
</protein>
<evidence type="ECO:0000313" key="3">
    <source>
        <dbReference type="Proteomes" id="UP000265566"/>
    </source>
</evidence>
<evidence type="ECO:0000259" key="1">
    <source>
        <dbReference type="Pfam" id="PF14372"/>
    </source>
</evidence>
<feature type="domain" description="hAT-like transposase RNase-H fold" evidence="1">
    <location>
        <begin position="3"/>
        <end position="94"/>
    </location>
</feature>
<name>A0A396IJN8_MEDTR</name>
<dbReference type="Gramene" id="rna13779">
    <property type="protein sequence ID" value="RHN65886.1"/>
    <property type="gene ID" value="gene13779"/>
</dbReference>
<dbReference type="SUPFAM" id="SSF53098">
    <property type="entry name" value="Ribonuclease H-like"/>
    <property type="match status" value="1"/>
</dbReference>
<dbReference type="PANTHER" id="PTHR23272">
    <property type="entry name" value="BED FINGER-RELATED"/>
    <property type="match status" value="1"/>
</dbReference>
<gene>
    <name evidence="2" type="ORF">MtrunA17_Chr3g0084791</name>
</gene>
<accession>A0A396IJN8</accession>
<dbReference type="Pfam" id="PF14372">
    <property type="entry name" value="hAT-like_RNase-H"/>
    <property type="match status" value="1"/>
</dbReference>
<dbReference type="AlphaFoldDB" id="A0A396IJN8"/>
<comment type="caution">
    <text evidence="2">The sequence shown here is derived from an EMBL/GenBank/DDBJ whole genome shotgun (WGS) entry which is preliminary data.</text>
</comment>
<evidence type="ECO:0000313" key="2">
    <source>
        <dbReference type="EMBL" id="RHN65886.1"/>
    </source>
</evidence>
<reference evidence="3" key="1">
    <citation type="journal article" date="2018" name="Nat. Plants">
        <title>Whole-genome landscape of Medicago truncatula symbiotic genes.</title>
        <authorList>
            <person name="Pecrix Y."/>
            <person name="Staton S.E."/>
            <person name="Sallet E."/>
            <person name="Lelandais-Briere C."/>
            <person name="Moreau S."/>
            <person name="Carrere S."/>
            <person name="Blein T."/>
            <person name="Jardinaud M.F."/>
            <person name="Latrasse D."/>
            <person name="Zouine M."/>
            <person name="Zahm M."/>
            <person name="Kreplak J."/>
            <person name="Mayjonade B."/>
            <person name="Satge C."/>
            <person name="Perez M."/>
            <person name="Cauet S."/>
            <person name="Marande W."/>
            <person name="Chantry-Darmon C."/>
            <person name="Lopez-Roques C."/>
            <person name="Bouchez O."/>
            <person name="Berard A."/>
            <person name="Debelle F."/>
            <person name="Munos S."/>
            <person name="Bendahmane A."/>
            <person name="Berges H."/>
            <person name="Niebel A."/>
            <person name="Buitink J."/>
            <person name="Frugier F."/>
            <person name="Benhamed M."/>
            <person name="Crespi M."/>
            <person name="Gouzy J."/>
            <person name="Gamas P."/>
        </authorList>
    </citation>
    <scope>NUCLEOTIDE SEQUENCE [LARGE SCALE GENOMIC DNA]</scope>
    <source>
        <strain evidence="3">cv. Jemalong A17</strain>
    </source>
</reference>
<dbReference type="GO" id="GO:0003677">
    <property type="term" value="F:DNA binding"/>
    <property type="evidence" value="ECO:0007669"/>
    <property type="project" value="InterPro"/>
</dbReference>
<dbReference type="InterPro" id="IPR012337">
    <property type="entry name" value="RNaseH-like_sf"/>
</dbReference>
<organism evidence="2 3">
    <name type="scientific">Medicago truncatula</name>
    <name type="common">Barrel medic</name>
    <name type="synonym">Medicago tribuloides</name>
    <dbReference type="NCBI Taxonomy" id="3880"/>
    <lineage>
        <taxon>Eukaryota</taxon>
        <taxon>Viridiplantae</taxon>
        <taxon>Streptophyta</taxon>
        <taxon>Embryophyta</taxon>
        <taxon>Tracheophyta</taxon>
        <taxon>Spermatophyta</taxon>
        <taxon>Magnoliopsida</taxon>
        <taxon>eudicotyledons</taxon>
        <taxon>Gunneridae</taxon>
        <taxon>Pentapetalae</taxon>
        <taxon>rosids</taxon>
        <taxon>fabids</taxon>
        <taxon>Fabales</taxon>
        <taxon>Fabaceae</taxon>
        <taxon>Papilionoideae</taxon>
        <taxon>50 kb inversion clade</taxon>
        <taxon>NPAAA clade</taxon>
        <taxon>Hologalegina</taxon>
        <taxon>IRL clade</taxon>
        <taxon>Trifolieae</taxon>
        <taxon>Medicago</taxon>
    </lineage>
</organism>
<dbReference type="Proteomes" id="UP000265566">
    <property type="component" value="Chromosome 3"/>
</dbReference>
<proteinExistence type="predicted"/>